<name>A0A8J4XH08_CLAMG</name>
<feature type="region of interest" description="Disordered" evidence="1">
    <location>
        <begin position="27"/>
        <end position="50"/>
    </location>
</feature>
<evidence type="ECO:0000313" key="2">
    <source>
        <dbReference type="EMBL" id="KAF5909904.1"/>
    </source>
</evidence>
<proteinExistence type="predicted"/>
<protein>
    <submittedName>
        <fullName evidence="2">Uncharacterized protein</fullName>
    </submittedName>
</protein>
<evidence type="ECO:0000313" key="3">
    <source>
        <dbReference type="Proteomes" id="UP000727407"/>
    </source>
</evidence>
<keyword evidence="3" id="KW-1185">Reference proteome</keyword>
<accession>A0A8J4XH08</accession>
<reference evidence="2" key="1">
    <citation type="submission" date="2020-07" db="EMBL/GenBank/DDBJ databases">
        <title>Clarias magur genome sequencing, assembly and annotation.</title>
        <authorList>
            <person name="Kushwaha B."/>
            <person name="Kumar R."/>
            <person name="Das P."/>
            <person name="Joshi C.G."/>
            <person name="Kumar D."/>
            <person name="Nagpure N.S."/>
            <person name="Pandey M."/>
            <person name="Agarwal S."/>
            <person name="Srivastava S."/>
            <person name="Singh M."/>
            <person name="Sahoo L."/>
            <person name="Jayasankar P."/>
            <person name="Meher P.K."/>
            <person name="Koringa P.G."/>
            <person name="Iquebal M.A."/>
            <person name="Das S.P."/>
            <person name="Bit A."/>
            <person name="Patnaik S."/>
            <person name="Patel N."/>
            <person name="Shah T.M."/>
            <person name="Hinsu A."/>
            <person name="Jena J.K."/>
        </authorList>
    </citation>
    <scope>NUCLEOTIDE SEQUENCE</scope>
    <source>
        <strain evidence="2">CIFAMagur01</strain>
        <tissue evidence="2">Testis</tissue>
    </source>
</reference>
<feature type="non-terminal residue" evidence="2">
    <location>
        <position position="1"/>
    </location>
</feature>
<evidence type="ECO:0000256" key="1">
    <source>
        <dbReference type="SAM" id="MobiDB-lite"/>
    </source>
</evidence>
<sequence>MSWTQGTGGELGAEAYGRYTLPHCRDSRQYHGTMKVQSGASDTRMKTHLR</sequence>
<comment type="caution">
    <text evidence="2">The sequence shown here is derived from an EMBL/GenBank/DDBJ whole genome shotgun (WGS) entry which is preliminary data.</text>
</comment>
<dbReference type="AlphaFoldDB" id="A0A8J4XH08"/>
<organism evidence="2 3">
    <name type="scientific">Clarias magur</name>
    <name type="common">Asian catfish</name>
    <name type="synonym">Macropteronotus magur</name>
    <dbReference type="NCBI Taxonomy" id="1594786"/>
    <lineage>
        <taxon>Eukaryota</taxon>
        <taxon>Metazoa</taxon>
        <taxon>Chordata</taxon>
        <taxon>Craniata</taxon>
        <taxon>Vertebrata</taxon>
        <taxon>Euteleostomi</taxon>
        <taxon>Actinopterygii</taxon>
        <taxon>Neopterygii</taxon>
        <taxon>Teleostei</taxon>
        <taxon>Ostariophysi</taxon>
        <taxon>Siluriformes</taxon>
        <taxon>Clariidae</taxon>
        <taxon>Clarias</taxon>
    </lineage>
</organism>
<dbReference type="EMBL" id="QNUK01000001">
    <property type="protein sequence ID" value="KAF5909904.1"/>
    <property type="molecule type" value="Genomic_DNA"/>
</dbReference>
<dbReference type="Proteomes" id="UP000727407">
    <property type="component" value="Unassembled WGS sequence"/>
</dbReference>
<gene>
    <name evidence="2" type="ORF">DAT39_000229</name>
</gene>